<evidence type="ECO:0000313" key="1">
    <source>
        <dbReference type="EMBL" id="MBP2070747.1"/>
    </source>
</evidence>
<protein>
    <submittedName>
        <fullName evidence="1">RNA-binding Zn-ribbon protein involved in translation (DUF1610 family)</fullName>
    </submittedName>
</protein>
<dbReference type="Proteomes" id="UP001166402">
    <property type="component" value="Unassembled WGS sequence"/>
</dbReference>
<comment type="caution">
    <text evidence="1">The sequence shown here is derived from an EMBL/GenBank/DDBJ whole genome shotgun (WGS) entry which is preliminary data.</text>
</comment>
<reference evidence="1" key="1">
    <citation type="submission" date="2021-03" db="EMBL/GenBank/DDBJ databases">
        <title>Genomic Encyclopedia of Type Strains, Phase IV (KMG-IV): sequencing the most valuable type-strain genomes for metagenomic binning, comparative biology and taxonomic classification.</title>
        <authorList>
            <person name="Goeker M."/>
        </authorList>
    </citation>
    <scope>NUCLEOTIDE SEQUENCE</scope>
    <source>
        <strain evidence="1">DSM 101588</strain>
    </source>
</reference>
<dbReference type="RefSeq" id="WP_209452727.1">
    <property type="nucleotide sequence ID" value="NZ_JAGGLT010000002.1"/>
</dbReference>
<keyword evidence="2" id="KW-1185">Reference proteome</keyword>
<accession>A0ABS4NCK7</accession>
<sequence length="65" mass="7598">MEEKTYEYCPWCGTESEISANEPTPCPNCGHILNPCSTCYDHLDGYKECDWTEEKGCWRFPKEEL</sequence>
<organism evidence="1 2">
    <name type="scientific">Thermoanaerobacterium butyriciformans</name>
    <dbReference type="NCBI Taxonomy" id="1702242"/>
    <lineage>
        <taxon>Bacteria</taxon>
        <taxon>Bacillati</taxon>
        <taxon>Bacillota</taxon>
        <taxon>Clostridia</taxon>
        <taxon>Thermoanaerobacterales</taxon>
        <taxon>Thermoanaerobacteraceae</taxon>
        <taxon>Thermoanaerobacterium</taxon>
    </lineage>
</organism>
<gene>
    <name evidence="1" type="ORF">J2Z80_000245</name>
</gene>
<proteinExistence type="predicted"/>
<name>A0ABS4NCK7_9THEO</name>
<dbReference type="EMBL" id="JAGGLT010000002">
    <property type="protein sequence ID" value="MBP2070747.1"/>
    <property type="molecule type" value="Genomic_DNA"/>
</dbReference>
<evidence type="ECO:0000313" key="2">
    <source>
        <dbReference type="Proteomes" id="UP001166402"/>
    </source>
</evidence>